<evidence type="ECO:0000256" key="1">
    <source>
        <dbReference type="SAM" id="MobiDB-lite"/>
    </source>
</evidence>
<dbReference type="InterPro" id="IPR037401">
    <property type="entry name" value="SnoaL-like"/>
</dbReference>
<dbReference type="OrthoDB" id="2533647at2759"/>
<dbReference type="SUPFAM" id="SSF54427">
    <property type="entry name" value="NTF2-like"/>
    <property type="match status" value="1"/>
</dbReference>
<proteinExistence type="predicted"/>
<dbReference type="Proteomes" id="UP000030751">
    <property type="component" value="Unassembled WGS sequence"/>
</dbReference>
<protein>
    <submittedName>
        <fullName evidence="3">Pea pathogenicity protein 2</fullName>
    </submittedName>
</protein>
<sequence>MVDLHSLPAGSRPDTAIRNNGPDRLVLERLKLRELAEGWPAYRDSCEWENFESIFHPGAHVYTTWSGRVTYKDFIAASKAGMDKGAFIMHRCHGSSTDINIEGTRGVTKLKATITQRFLVEGVEFDVEADCRFCFYFEKIQGIWGARLVRHWYEKDKMILCDPSKALQVTVDQERLATYPPGYKYLAYWQEAIMGVKVLLDMPGHRRHIGTVNLEKHDELYWLAKSWLEGEEIESDVLITPELRLMTPLPAFVLHYGCLMASTLNFRVEFWLPVPYWLSYSKGQDPGVDPDRYNFTDWNI</sequence>
<dbReference type="InterPro" id="IPR032710">
    <property type="entry name" value="NTF2-like_dom_sf"/>
</dbReference>
<name>W9NMK8_FUSOX</name>
<gene>
    <name evidence="3" type="ORF">FOVG_16839</name>
</gene>
<feature type="region of interest" description="Disordered" evidence="1">
    <location>
        <begin position="1"/>
        <end position="20"/>
    </location>
</feature>
<reference evidence="3" key="2">
    <citation type="submission" date="2012-05" db="EMBL/GenBank/DDBJ databases">
        <title>Annotation of the Genome Sequence of Fusarium oxysporum HDV247.</title>
        <authorList>
            <consortium name="The Broad Institute Genomics Platform"/>
            <person name="Ma L.-J."/>
            <person name="Corby-Kistler H."/>
            <person name="Broz K."/>
            <person name="Gale L.R."/>
            <person name="Jonkers W."/>
            <person name="O'Donnell K."/>
            <person name="Ploetz R."/>
            <person name="Steinberg C."/>
            <person name="Schwartz D.C."/>
            <person name="VanEtten H."/>
            <person name="Zhou S."/>
            <person name="Young S.K."/>
            <person name="Zeng Q."/>
            <person name="Gargeya S."/>
            <person name="Fitzgerald M."/>
            <person name="Abouelleil A."/>
            <person name="Alvarado L."/>
            <person name="Chapman S.B."/>
            <person name="Gainer-Dewar J."/>
            <person name="Goldberg J."/>
            <person name="Griggs A."/>
            <person name="Gujja S."/>
            <person name="Hansen M."/>
            <person name="Howarth C."/>
            <person name="Imamovic A."/>
            <person name="Ireland A."/>
            <person name="Larimer J."/>
            <person name="McCowan C."/>
            <person name="Murphy C."/>
            <person name="Pearson M."/>
            <person name="Poon T.W."/>
            <person name="Priest M."/>
            <person name="Roberts A."/>
            <person name="Saif S."/>
            <person name="Shea T."/>
            <person name="Sykes S."/>
            <person name="Wortman J."/>
            <person name="Nusbaum C."/>
            <person name="Birren B."/>
        </authorList>
    </citation>
    <scope>NUCLEOTIDE SEQUENCE</scope>
    <source>
        <strain evidence="3">HDV247</strain>
    </source>
</reference>
<organism evidence="3">
    <name type="scientific">Fusarium oxysporum f. sp. pisi HDV247</name>
    <dbReference type="NCBI Taxonomy" id="1080344"/>
    <lineage>
        <taxon>Eukaryota</taxon>
        <taxon>Fungi</taxon>
        <taxon>Dikarya</taxon>
        <taxon>Ascomycota</taxon>
        <taxon>Pezizomycotina</taxon>
        <taxon>Sordariomycetes</taxon>
        <taxon>Hypocreomycetidae</taxon>
        <taxon>Hypocreales</taxon>
        <taxon>Nectriaceae</taxon>
        <taxon>Fusarium</taxon>
        <taxon>Fusarium oxysporum species complex</taxon>
    </lineage>
</organism>
<dbReference type="EMBL" id="JH651004">
    <property type="protein sequence ID" value="EXA31961.1"/>
    <property type="molecule type" value="Genomic_DNA"/>
</dbReference>
<dbReference type="AlphaFoldDB" id="W9NMK8"/>
<reference evidence="3" key="1">
    <citation type="submission" date="2011-10" db="EMBL/GenBank/DDBJ databases">
        <title>The Genome Sequence of Fusarium oxysporum HDV247.</title>
        <authorList>
            <consortium name="The Broad Institute Genome Sequencing Platform"/>
            <person name="Ma L.-J."/>
            <person name="Gale L.R."/>
            <person name="Schwartz D.C."/>
            <person name="Zhou S."/>
            <person name="Corby-Kistler H."/>
            <person name="Young S.K."/>
            <person name="Zeng Q."/>
            <person name="Gargeya S."/>
            <person name="Fitzgerald M."/>
            <person name="Haas B."/>
            <person name="Abouelleil A."/>
            <person name="Alvarado L."/>
            <person name="Arachchi H.M."/>
            <person name="Berlin A."/>
            <person name="Brown A."/>
            <person name="Chapman S.B."/>
            <person name="Chen Z."/>
            <person name="Dunbar C."/>
            <person name="Freedman E."/>
            <person name="Gearin G."/>
            <person name="Goldberg J."/>
            <person name="Griggs A."/>
            <person name="Gujja S."/>
            <person name="Heiman D."/>
            <person name="Howarth C."/>
            <person name="Larson L."/>
            <person name="Lui A."/>
            <person name="MacDonald P.J.P."/>
            <person name="Montmayeur A."/>
            <person name="Murphy C."/>
            <person name="Neiman D."/>
            <person name="Pearson M."/>
            <person name="Priest M."/>
            <person name="Roberts A."/>
            <person name="Saif S."/>
            <person name="Shea T."/>
            <person name="Shenoy N."/>
            <person name="Sisk P."/>
            <person name="Stolte C."/>
            <person name="Sykes S."/>
            <person name="Wortman J."/>
            <person name="Nusbaum C."/>
            <person name="Birren B."/>
        </authorList>
    </citation>
    <scope>NUCLEOTIDE SEQUENCE [LARGE SCALE GENOMIC DNA]</scope>
    <source>
        <strain evidence="3">HDV247</strain>
    </source>
</reference>
<evidence type="ECO:0000259" key="2">
    <source>
        <dbReference type="Pfam" id="PF13577"/>
    </source>
</evidence>
<evidence type="ECO:0000313" key="3">
    <source>
        <dbReference type="EMBL" id="EXA31961.1"/>
    </source>
</evidence>
<dbReference type="Pfam" id="PF13577">
    <property type="entry name" value="SnoaL_4"/>
    <property type="match status" value="1"/>
</dbReference>
<accession>W9NMK8</accession>
<feature type="domain" description="SnoaL-like" evidence="2">
    <location>
        <begin position="27"/>
        <end position="144"/>
    </location>
</feature>
<dbReference type="HOGENOM" id="CLU_067875_0_0_1"/>